<dbReference type="Proteomes" id="UP000183185">
    <property type="component" value="Unassembled WGS sequence"/>
</dbReference>
<feature type="domain" description="HTH cro/C1-type" evidence="1">
    <location>
        <begin position="13"/>
        <end position="67"/>
    </location>
</feature>
<accession>A0AA44KUC8</accession>
<sequence>MHNSSKLVIVTPIRATREAKGLTIKQVASDLRIPKSVLQEIEIGKKGTIAQRAQKIADYYMKPIEKLFIPTYYRAKLE</sequence>
<dbReference type="SMART" id="SM00530">
    <property type="entry name" value="HTH_XRE"/>
    <property type="match status" value="1"/>
</dbReference>
<gene>
    <name evidence="2" type="ORF">BAQ49_11445</name>
</gene>
<dbReference type="InterPro" id="IPR010982">
    <property type="entry name" value="Lambda_DNA-bd_dom_sf"/>
</dbReference>
<organism evidence="2 3">
    <name type="scientific">Bacillus proteolyticus</name>
    <dbReference type="NCBI Taxonomy" id="2026192"/>
    <lineage>
        <taxon>Bacteria</taxon>
        <taxon>Bacillati</taxon>
        <taxon>Bacillota</taxon>
        <taxon>Bacilli</taxon>
        <taxon>Bacillales</taxon>
        <taxon>Bacillaceae</taxon>
        <taxon>Bacillus</taxon>
        <taxon>Bacillus cereus group</taxon>
    </lineage>
</organism>
<dbReference type="PROSITE" id="PS50943">
    <property type="entry name" value="HTH_CROC1"/>
    <property type="match status" value="1"/>
</dbReference>
<comment type="caution">
    <text evidence="2">The sequence shown here is derived from an EMBL/GenBank/DDBJ whole genome shotgun (WGS) entry which is preliminary data.</text>
</comment>
<dbReference type="SUPFAM" id="SSF47413">
    <property type="entry name" value="lambda repressor-like DNA-binding domains"/>
    <property type="match status" value="1"/>
</dbReference>
<name>A0AA44KUC8_9BACI</name>
<dbReference type="Pfam" id="PF13413">
    <property type="entry name" value="HTH_25"/>
    <property type="match status" value="1"/>
</dbReference>
<dbReference type="RefSeq" id="WP_071746525.1">
    <property type="nucleotide sequence ID" value="NZ_MACH01000099.1"/>
</dbReference>
<dbReference type="CDD" id="cd00093">
    <property type="entry name" value="HTH_XRE"/>
    <property type="match status" value="1"/>
</dbReference>
<dbReference type="Gene3D" id="1.10.260.40">
    <property type="entry name" value="lambda repressor-like DNA-binding domains"/>
    <property type="match status" value="1"/>
</dbReference>
<dbReference type="GO" id="GO:0003677">
    <property type="term" value="F:DNA binding"/>
    <property type="evidence" value="ECO:0007669"/>
    <property type="project" value="InterPro"/>
</dbReference>
<evidence type="ECO:0000259" key="1">
    <source>
        <dbReference type="PROSITE" id="PS50943"/>
    </source>
</evidence>
<proteinExistence type="predicted"/>
<dbReference type="AlphaFoldDB" id="A0AA44KUC8"/>
<evidence type="ECO:0000313" key="2">
    <source>
        <dbReference type="EMBL" id="OJE43038.1"/>
    </source>
</evidence>
<reference evidence="2 3" key="1">
    <citation type="submission" date="2016-06" db="EMBL/GenBank/DDBJ databases">
        <title>First insights into the genetic diversity and population structure of in the Bacillus cereus group bacteria from diverse marine environments.</title>
        <authorList>
            <person name="Liu Y."/>
            <person name="Lai Q."/>
            <person name="Shao Z."/>
        </authorList>
    </citation>
    <scope>NUCLEOTIDE SEQUENCE [LARGE SCALE GENOMIC DNA]</scope>
    <source>
        <strain evidence="2 3">TD42</strain>
    </source>
</reference>
<dbReference type="EMBL" id="MACH01000099">
    <property type="protein sequence ID" value="OJE43038.1"/>
    <property type="molecule type" value="Genomic_DNA"/>
</dbReference>
<evidence type="ECO:0000313" key="3">
    <source>
        <dbReference type="Proteomes" id="UP000183185"/>
    </source>
</evidence>
<protein>
    <submittedName>
        <fullName evidence="2">Transcriptional regulator</fullName>
    </submittedName>
</protein>
<dbReference type="InterPro" id="IPR001387">
    <property type="entry name" value="Cro/C1-type_HTH"/>
</dbReference>